<dbReference type="GO" id="GO:0005840">
    <property type="term" value="C:ribosome"/>
    <property type="evidence" value="ECO:0007669"/>
    <property type="project" value="UniProtKB-KW"/>
</dbReference>
<keyword evidence="3" id="KW-0687">Ribonucleoprotein</keyword>
<dbReference type="Gene3D" id="2.40.50.140">
    <property type="entry name" value="Nucleic acid-binding proteins"/>
    <property type="match status" value="1"/>
</dbReference>
<dbReference type="Pfam" id="PF00164">
    <property type="entry name" value="Ribosom_S12_S23"/>
    <property type="match status" value="1"/>
</dbReference>
<protein>
    <submittedName>
        <fullName evidence="4">30S ribosomal protein S12</fullName>
    </submittedName>
</protein>
<evidence type="ECO:0000313" key="5">
    <source>
        <dbReference type="Proteomes" id="UP000254712"/>
    </source>
</evidence>
<dbReference type="GO" id="GO:0006412">
    <property type="term" value="P:translation"/>
    <property type="evidence" value="ECO:0007669"/>
    <property type="project" value="InterPro"/>
</dbReference>
<evidence type="ECO:0000256" key="2">
    <source>
        <dbReference type="ARBA" id="ARBA00022980"/>
    </source>
</evidence>
<keyword evidence="2 4" id="KW-0689">Ribosomal protein</keyword>
<dbReference type="AlphaFoldDB" id="A0A379WKB7"/>
<reference evidence="4 5" key="1">
    <citation type="submission" date="2018-06" db="EMBL/GenBank/DDBJ databases">
        <authorList>
            <consortium name="Pathogen Informatics"/>
            <person name="Doyle S."/>
        </authorList>
    </citation>
    <scope>NUCLEOTIDE SEQUENCE [LARGE SCALE GENOMIC DNA]</scope>
    <source>
        <strain evidence="4 5">NCTC8261</strain>
    </source>
</reference>
<dbReference type="GO" id="GO:1990904">
    <property type="term" value="C:ribonucleoprotein complex"/>
    <property type="evidence" value="ECO:0007669"/>
    <property type="project" value="UniProtKB-KW"/>
</dbReference>
<evidence type="ECO:0000256" key="1">
    <source>
        <dbReference type="ARBA" id="ARBA00005657"/>
    </source>
</evidence>
<gene>
    <name evidence="4" type="primary">rpsL_1</name>
    <name evidence="4" type="ORF">NCTC8261_00703</name>
</gene>
<dbReference type="SUPFAM" id="SSF50249">
    <property type="entry name" value="Nucleic acid-binding proteins"/>
    <property type="match status" value="1"/>
</dbReference>
<dbReference type="InterPro" id="IPR006032">
    <property type="entry name" value="Ribosomal_uS12"/>
</dbReference>
<dbReference type="GO" id="GO:0003735">
    <property type="term" value="F:structural constituent of ribosome"/>
    <property type="evidence" value="ECO:0007669"/>
    <property type="project" value="InterPro"/>
</dbReference>
<sequence length="56" mass="6268">MATVNQLVRKPRARKVAKSNVPALEACPQKRGVCTRVYTTTPKNRTPHCVKFAVFV</sequence>
<accession>A0A379WKB7</accession>
<name>A0A379WKB7_SALET</name>
<evidence type="ECO:0000256" key="3">
    <source>
        <dbReference type="ARBA" id="ARBA00023274"/>
    </source>
</evidence>
<dbReference type="EMBL" id="UGXT01000002">
    <property type="protein sequence ID" value="SUH34522.1"/>
    <property type="molecule type" value="Genomic_DNA"/>
</dbReference>
<proteinExistence type="inferred from homology"/>
<dbReference type="Proteomes" id="UP000254712">
    <property type="component" value="Unassembled WGS sequence"/>
</dbReference>
<comment type="similarity">
    <text evidence="1">Belongs to the universal ribosomal protein uS12 family.</text>
</comment>
<organism evidence="4 5">
    <name type="scientific">Salmonella enterica I</name>
    <dbReference type="NCBI Taxonomy" id="59201"/>
    <lineage>
        <taxon>Bacteria</taxon>
        <taxon>Pseudomonadati</taxon>
        <taxon>Pseudomonadota</taxon>
        <taxon>Gammaproteobacteria</taxon>
        <taxon>Enterobacterales</taxon>
        <taxon>Enterobacteriaceae</taxon>
        <taxon>Salmonella</taxon>
    </lineage>
</organism>
<dbReference type="InterPro" id="IPR012340">
    <property type="entry name" value="NA-bd_OB-fold"/>
</dbReference>
<evidence type="ECO:0000313" key="4">
    <source>
        <dbReference type="EMBL" id="SUH34522.1"/>
    </source>
</evidence>